<dbReference type="GO" id="GO:0006428">
    <property type="term" value="P:isoleucyl-tRNA aminoacylation"/>
    <property type="evidence" value="ECO:0007669"/>
    <property type="project" value="UniProtKB-UniRule"/>
</dbReference>
<feature type="domain" description="Methionyl/Valyl/Leucyl/Isoleucyl-tRNA synthetase anticodon-binding" evidence="17">
    <location>
        <begin position="753"/>
        <end position="913"/>
    </location>
</feature>
<dbReference type="InterPro" id="IPR014729">
    <property type="entry name" value="Rossmann-like_a/b/a_fold"/>
</dbReference>
<dbReference type="GO" id="GO:0002161">
    <property type="term" value="F:aminoacyl-tRNA deacylase activity"/>
    <property type="evidence" value="ECO:0007669"/>
    <property type="project" value="InterPro"/>
</dbReference>
<dbReference type="Gene3D" id="1.10.730.10">
    <property type="entry name" value="Isoleucyl-tRNA Synthetase, Domain 1"/>
    <property type="match status" value="1"/>
</dbReference>
<name>I4AJX8_BERLS</name>
<reference evidence="19" key="1">
    <citation type="submission" date="2012-06" db="EMBL/GenBank/DDBJ databases">
        <title>The complete genome of Flexibacter litoralis DSM 6794.</title>
        <authorList>
            <person name="Lucas S."/>
            <person name="Copeland A."/>
            <person name="Lapidus A."/>
            <person name="Glavina del Rio T."/>
            <person name="Dalin E."/>
            <person name="Tice H."/>
            <person name="Bruce D."/>
            <person name="Goodwin L."/>
            <person name="Pitluck S."/>
            <person name="Peters L."/>
            <person name="Ovchinnikova G."/>
            <person name="Lu M."/>
            <person name="Kyrpides N."/>
            <person name="Mavromatis K."/>
            <person name="Ivanova N."/>
            <person name="Brettin T."/>
            <person name="Detter J.C."/>
            <person name="Han C."/>
            <person name="Larimer F."/>
            <person name="Land M."/>
            <person name="Hauser L."/>
            <person name="Markowitz V."/>
            <person name="Cheng J.-F."/>
            <person name="Hugenholtz P."/>
            <person name="Woyke T."/>
            <person name="Wu D."/>
            <person name="Spring S."/>
            <person name="Lang E."/>
            <person name="Kopitz M."/>
            <person name="Brambilla E."/>
            <person name="Klenk H.-P."/>
            <person name="Eisen J.A."/>
        </authorList>
    </citation>
    <scope>NUCLEOTIDE SEQUENCE [LARGE SCALE GENOMIC DNA]</scope>
    <source>
        <strain evidence="19">ATCC 23117 / DSM 6794 / NBRC 15988 / NCIMB 1366 / Sio-4</strain>
    </source>
</reference>
<evidence type="ECO:0000256" key="13">
    <source>
        <dbReference type="ARBA" id="ARBA00025217"/>
    </source>
</evidence>
<dbReference type="EC" id="6.1.1.5" evidence="15"/>
<evidence type="ECO:0000256" key="8">
    <source>
        <dbReference type="ARBA" id="ARBA00022741"/>
    </source>
</evidence>
<keyword evidence="19" id="KW-1185">Reference proteome</keyword>
<keyword evidence="6 15" id="KW-0436">Ligase</keyword>
<sequence length="1129" mass="128917">MKYTEPKNISYAGVAKDVLHFWNENKIFEASVQNREGKPTFTFYEGPPSANGKPGIHHVMARTIKDIFCRYQTLKGFQVKRKGGWDTHGLPIELQVEKELGITKEDIGKTISIEDYNQKCREAVMRYKELWDDITTKMGYWVDLGNPYITFDKNYMETLWYLLKQFHEKGLLYKGYSIQPYSPAAGTGLSSHEINQPGCYREVKDLSMIAQFKIKGTANDFLLAWTTTPWTLPSNSALAVGKNIEYVKVETHNQYTKHPINVYVAKSLLKTVFDEKKYIDHAIFDEVKHAGKHPYTILEQCKGERLEGLEYEQLMPYVKPDETNGKAFRVILGDFVTTEDGTGIVHISPTFGADDARVAKQNNIPAILVADENGNPMPLVDKRGRFVKEVTDFAGEAVKAEYEPDEVTSVKGYESVDLRIAVKLKTTNRAFKTEKYEHNYPHCWRTDKPILYYPLDSWFIKTTDYKEKMVELNKTINWKPASTGEGRFGNWLENLVDWNLSRSRYWGTPLPIWRSEDGTEETCIGSIADLIAGIQEANDSKILSTEEVKKNRGFLEKFMANKADLHRPYVDDITLVKGKTKLTRELDLIDVWFDSGAMPYAQWHYPFEQEDTLKESYPADFIAEGVDQTRGWFFTLHAISTMLFDSVAYKNVISNGLVLDKKGNKMSKSKGNTVDPFETLDKFGADPTRWYLIENSNPWDSLKFNEDGVTEVQRKFFNTLQNTYSFFALYANLDDFDFDENNLIPIEKRPESDRWVISKLHSLIAEVDIDFAEYEPTKAARAMSKFVTSDLSNWYVRLNRKRFWKAELVEDKIAAYQTLYTCLETIALLASPIAPFYSDFIYRNLKKVDEAAENAEIGNENTISVHLADFPISDSKLINKALEAQMELAQQISSMTHALRKKNQMRVRQPLQKIMVAVVDETTQNHIKAVQELILSEVNVKELEFLAPNSDKLTKTIKPNFKKLGGQYGKAMPKIAGLVKKMTQADIATLEQTGIFTLNLDGETIPLTPDDVEIGTEDIAGWVVMSENGITVALDVNLTDELRQEGVARDLVNRIQNLRKDEGLEVQDKILLQIEKGTDLLNAALANFKDYICDETQALEMDILDKVNNSVELETEETKVNLSMKVSKK</sequence>
<proteinExistence type="inferred from homology"/>
<dbReference type="Gene3D" id="3.40.50.620">
    <property type="entry name" value="HUPs"/>
    <property type="match status" value="2"/>
</dbReference>
<dbReference type="SUPFAM" id="SSF47323">
    <property type="entry name" value="Anticodon-binding domain of a subclass of class I aminoacyl-tRNA synthetases"/>
    <property type="match status" value="1"/>
</dbReference>
<dbReference type="HOGENOM" id="CLU_001493_1_1_10"/>
<evidence type="ECO:0000256" key="4">
    <source>
        <dbReference type="ARBA" id="ARBA00011245"/>
    </source>
</evidence>
<feature type="short sequence motif" description="'HIGH' region" evidence="15">
    <location>
        <begin position="48"/>
        <end position="58"/>
    </location>
</feature>
<evidence type="ECO:0000256" key="3">
    <source>
        <dbReference type="ARBA" id="ARBA00007078"/>
    </source>
</evidence>
<keyword evidence="8 15" id="KW-0547">Nucleotide-binding</keyword>
<dbReference type="SUPFAM" id="SSF50677">
    <property type="entry name" value="ValRS/IleRS/LeuRS editing domain"/>
    <property type="match status" value="1"/>
</dbReference>
<comment type="similarity">
    <text evidence="3 15">Belongs to the class-I aminoacyl-tRNA synthetase family. IleS type 2 subfamily.</text>
</comment>
<dbReference type="InterPro" id="IPR002301">
    <property type="entry name" value="Ile-tRNA-ligase"/>
</dbReference>
<evidence type="ECO:0000256" key="11">
    <source>
        <dbReference type="ARBA" id="ARBA00022917"/>
    </source>
</evidence>
<evidence type="ECO:0000313" key="19">
    <source>
        <dbReference type="Proteomes" id="UP000006054"/>
    </source>
</evidence>
<feature type="domain" description="Aminoacyl-tRNA synthetase class Ia" evidence="16">
    <location>
        <begin position="18"/>
        <end position="699"/>
    </location>
</feature>
<dbReference type="GO" id="GO:0000049">
    <property type="term" value="F:tRNA binding"/>
    <property type="evidence" value="ECO:0007669"/>
    <property type="project" value="InterPro"/>
</dbReference>
<dbReference type="Pfam" id="PF19302">
    <property type="entry name" value="DUF5915"/>
    <property type="match status" value="1"/>
</dbReference>
<evidence type="ECO:0000256" key="9">
    <source>
        <dbReference type="ARBA" id="ARBA00022833"/>
    </source>
</evidence>
<dbReference type="Proteomes" id="UP000006054">
    <property type="component" value="Chromosome"/>
</dbReference>
<comment type="function">
    <text evidence="13 15">Catalyzes the attachment of isoleucine to tRNA(Ile). As IleRS can inadvertently accommodate and process structurally similar amino acids such as valine, to avoid such errors it has two additional distinct tRNA(Ile)-dependent editing activities. One activity is designated as 'pretransfer' editing and involves the hydrolysis of activated Val-AMP. The other activity is designated 'posttransfer' editing and involves deacylation of mischarged Val-tRNA(Ile).</text>
</comment>
<keyword evidence="9 15" id="KW-0862">Zinc</keyword>
<evidence type="ECO:0000256" key="6">
    <source>
        <dbReference type="ARBA" id="ARBA00022598"/>
    </source>
</evidence>
<dbReference type="InterPro" id="IPR002300">
    <property type="entry name" value="aa-tRNA-synth_Ia"/>
</dbReference>
<dbReference type="InterPro" id="IPR013155">
    <property type="entry name" value="M/V/L/I-tRNA-synth_anticd-bd"/>
</dbReference>
<dbReference type="OrthoDB" id="9810365at2"/>
<feature type="binding site" evidence="15">
    <location>
        <position position="668"/>
    </location>
    <ligand>
        <name>ATP</name>
        <dbReference type="ChEBI" id="CHEBI:30616"/>
    </ligand>
</feature>
<evidence type="ECO:0000259" key="16">
    <source>
        <dbReference type="Pfam" id="PF00133"/>
    </source>
</evidence>
<dbReference type="FunFam" id="3.40.50.620:FF:000063">
    <property type="entry name" value="Isoleucine--tRNA ligase"/>
    <property type="match status" value="1"/>
</dbReference>
<dbReference type="PRINTS" id="PR00984">
    <property type="entry name" value="TRNASYNTHILE"/>
</dbReference>
<evidence type="ECO:0000256" key="1">
    <source>
        <dbReference type="ARBA" id="ARBA00001947"/>
    </source>
</evidence>
<keyword evidence="7 15" id="KW-0479">Metal-binding</keyword>
<dbReference type="CDD" id="cd07961">
    <property type="entry name" value="Anticodon_Ia_Ile_ABEc"/>
    <property type="match status" value="1"/>
</dbReference>
<comment type="catalytic activity">
    <reaction evidence="14 15">
        <text>tRNA(Ile) + L-isoleucine + ATP = L-isoleucyl-tRNA(Ile) + AMP + diphosphate</text>
        <dbReference type="Rhea" id="RHEA:11060"/>
        <dbReference type="Rhea" id="RHEA-COMP:9666"/>
        <dbReference type="Rhea" id="RHEA-COMP:9695"/>
        <dbReference type="ChEBI" id="CHEBI:30616"/>
        <dbReference type="ChEBI" id="CHEBI:33019"/>
        <dbReference type="ChEBI" id="CHEBI:58045"/>
        <dbReference type="ChEBI" id="CHEBI:78442"/>
        <dbReference type="ChEBI" id="CHEBI:78528"/>
        <dbReference type="ChEBI" id="CHEBI:456215"/>
        <dbReference type="EC" id="6.1.1.5"/>
    </reaction>
</comment>
<keyword evidence="10 15" id="KW-0067">ATP-binding</keyword>
<dbReference type="PANTHER" id="PTHR42780">
    <property type="entry name" value="SOLEUCYL-TRNA SYNTHETASE"/>
    <property type="match status" value="1"/>
</dbReference>
<comment type="cofactor">
    <cofactor evidence="1 15">
        <name>Zn(2+)</name>
        <dbReference type="ChEBI" id="CHEBI:29105"/>
    </cofactor>
</comment>
<dbReference type="NCBIfam" id="TIGR00392">
    <property type="entry name" value="ileS"/>
    <property type="match status" value="1"/>
</dbReference>
<evidence type="ECO:0000256" key="7">
    <source>
        <dbReference type="ARBA" id="ARBA00022723"/>
    </source>
</evidence>
<organism evidence="18 19">
    <name type="scientific">Bernardetia litoralis (strain ATCC 23117 / DSM 6794 / NBRC 15988 / NCIMB 1366 / Fx l1 / Sio-4)</name>
    <name type="common">Flexibacter litoralis</name>
    <dbReference type="NCBI Taxonomy" id="880071"/>
    <lineage>
        <taxon>Bacteria</taxon>
        <taxon>Pseudomonadati</taxon>
        <taxon>Bacteroidota</taxon>
        <taxon>Cytophagia</taxon>
        <taxon>Cytophagales</taxon>
        <taxon>Bernardetiaceae</taxon>
        <taxon>Bernardetia</taxon>
    </lineage>
</organism>
<dbReference type="AlphaFoldDB" id="I4AJX8"/>
<gene>
    <name evidence="15" type="primary">ileS</name>
    <name evidence="18" type="ordered locus">Fleli_1866</name>
</gene>
<accession>I4AJX8</accession>
<evidence type="ECO:0000256" key="15">
    <source>
        <dbReference type="HAMAP-Rule" id="MF_02003"/>
    </source>
</evidence>
<evidence type="ECO:0000256" key="2">
    <source>
        <dbReference type="ARBA" id="ARBA00004496"/>
    </source>
</evidence>
<dbReference type="Pfam" id="PF00133">
    <property type="entry name" value="tRNA-synt_1"/>
    <property type="match status" value="1"/>
</dbReference>
<evidence type="ECO:0000313" key="18">
    <source>
        <dbReference type="EMBL" id="AFM04263.1"/>
    </source>
</evidence>
<dbReference type="RefSeq" id="WP_014797715.1">
    <property type="nucleotide sequence ID" value="NC_018018.1"/>
</dbReference>
<dbReference type="InterPro" id="IPR009080">
    <property type="entry name" value="tRNAsynth_Ia_anticodon-bd"/>
</dbReference>
<evidence type="ECO:0000256" key="14">
    <source>
        <dbReference type="ARBA" id="ARBA00048359"/>
    </source>
</evidence>
<evidence type="ECO:0000259" key="17">
    <source>
        <dbReference type="Pfam" id="PF08264"/>
    </source>
</evidence>
<comment type="subunit">
    <text evidence="4 15">Monomer.</text>
</comment>
<dbReference type="eggNOG" id="COG0060">
    <property type="taxonomic scope" value="Bacteria"/>
</dbReference>
<dbReference type="GO" id="GO:0005737">
    <property type="term" value="C:cytoplasm"/>
    <property type="evidence" value="ECO:0007669"/>
    <property type="project" value="UniProtKB-SubCell"/>
</dbReference>
<dbReference type="Gene3D" id="3.90.740.10">
    <property type="entry name" value="Valyl/Leucyl/Isoleucyl-tRNA synthetase, editing domain"/>
    <property type="match status" value="1"/>
</dbReference>
<dbReference type="CDD" id="cd00818">
    <property type="entry name" value="IleRS_core"/>
    <property type="match status" value="1"/>
</dbReference>
<dbReference type="GO" id="GO:0004822">
    <property type="term" value="F:isoleucine-tRNA ligase activity"/>
    <property type="evidence" value="ECO:0007669"/>
    <property type="project" value="UniProtKB-UniRule"/>
</dbReference>
<evidence type="ECO:0000256" key="5">
    <source>
        <dbReference type="ARBA" id="ARBA00022490"/>
    </source>
</evidence>
<dbReference type="PANTHER" id="PTHR42780:SF1">
    <property type="entry name" value="ISOLEUCINE--TRNA LIGASE, CYTOPLASMIC"/>
    <property type="match status" value="1"/>
</dbReference>
<keyword evidence="5 15" id="KW-0963">Cytoplasm</keyword>
<dbReference type="HAMAP" id="MF_02003">
    <property type="entry name" value="Ile_tRNA_synth_type2"/>
    <property type="match status" value="1"/>
</dbReference>
<dbReference type="Pfam" id="PF08264">
    <property type="entry name" value="Anticodon_1"/>
    <property type="match status" value="1"/>
</dbReference>
<dbReference type="InterPro" id="IPR009008">
    <property type="entry name" value="Val/Leu/Ile-tRNA-synth_edit"/>
</dbReference>
<dbReference type="InterPro" id="IPR033709">
    <property type="entry name" value="Anticodon_Ile_ABEc"/>
</dbReference>
<dbReference type="KEGG" id="fli:Fleli_1866"/>
<dbReference type="SUPFAM" id="SSF52374">
    <property type="entry name" value="Nucleotidylyl transferase"/>
    <property type="match status" value="1"/>
</dbReference>
<evidence type="ECO:0000256" key="12">
    <source>
        <dbReference type="ARBA" id="ARBA00023146"/>
    </source>
</evidence>
<comment type="subcellular location">
    <subcellularLocation>
        <location evidence="2 15">Cytoplasm</location>
    </subcellularLocation>
</comment>
<dbReference type="PATRIC" id="fig|880071.3.peg.1846"/>
<comment type="domain">
    <text evidence="15">IleRS has two distinct active sites: one for aminoacylation and one for editing. The misactivated valine is translocated from the active site to the editing site, which sterically excludes the correctly activated isoleucine. The single editing site contains two valyl binding pockets, one specific for each substrate (Val-AMP or Val-tRNA(Ile)).</text>
</comment>
<dbReference type="GO" id="GO:0005524">
    <property type="term" value="F:ATP binding"/>
    <property type="evidence" value="ECO:0007669"/>
    <property type="project" value="UniProtKB-UniRule"/>
</dbReference>
<evidence type="ECO:0000256" key="10">
    <source>
        <dbReference type="ARBA" id="ARBA00022840"/>
    </source>
</evidence>
<feature type="short sequence motif" description="'KMSKS' region" evidence="15">
    <location>
        <begin position="665"/>
        <end position="669"/>
    </location>
</feature>
<dbReference type="STRING" id="880071.Fleli_1866"/>
<dbReference type="InterPro" id="IPR023586">
    <property type="entry name" value="Ile-tRNA-ligase_type2"/>
</dbReference>
<protein>
    <recommendedName>
        <fullName evidence="15">Isoleucine--tRNA ligase</fullName>
        <ecNumber evidence="15">6.1.1.5</ecNumber>
    </recommendedName>
    <alternativeName>
        <fullName evidence="15">Isoleucyl-tRNA synthetase</fullName>
        <shortName evidence="15">IleRS</shortName>
    </alternativeName>
</protein>
<keyword evidence="11 15" id="KW-0648">Protein biosynthesis</keyword>
<dbReference type="EMBL" id="CP003345">
    <property type="protein sequence ID" value="AFM04263.1"/>
    <property type="molecule type" value="Genomic_DNA"/>
</dbReference>
<dbReference type="GO" id="GO:0008270">
    <property type="term" value="F:zinc ion binding"/>
    <property type="evidence" value="ECO:0007669"/>
    <property type="project" value="UniProtKB-UniRule"/>
</dbReference>
<keyword evidence="12 15" id="KW-0030">Aminoacyl-tRNA synthetase</keyword>